<dbReference type="CTD" id="65061"/>
<name>A0A7R5L5F8_9PASS</name>
<dbReference type="PANTHER" id="PTHR24056:SF159">
    <property type="entry name" value="CYCLIN-DEPENDENT KINASE 15"/>
    <property type="match status" value="1"/>
</dbReference>
<dbReference type="InParanoid" id="A0A7R5L5F8"/>
<keyword evidence="9" id="KW-1185">Reference proteome</keyword>
<feature type="region of interest" description="Disordered" evidence="7">
    <location>
        <begin position="55"/>
        <end position="96"/>
    </location>
</feature>
<dbReference type="InterPro" id="IPR000719">
    <property type="entry name" value="Prot_kinase_dom"/>
</dbReference>
<keyword evidence="4" id="KW-0547">Nucleotide-binding</keyword>
<feature type="region of interest" description="Disordered" evidence="7">
    <location>
        <begin position="198"/>
        <end position="312"/>
    </location>
</feature>
<evidence type="ECO:0000313" key="9">
    <source>
        <dbReference type="Proteomes" id="UP000504627"/>
    </source>
</evidence>
<organism evidence="9 10">
    <name type="scientific">Pipra filicauda</name>
    <name type="common">Wire-tailed manakin</name>
    <dbReference type="NCBI Taxonomy" id="649802"/>
    <lineage>
        <taxon>Eukaryota</taxon>
        <taxon>Metazoa</taxon>
        <taxon>Chordata</taxon>
        <taxon>Craniata</taxon>
        <taxon>Vertebrata</taxon>
        <taxon>Euteleostomi</taxon>
        <taxon>Archelosauria</taxon>
        <taxon>Archosauria</taxon>
        <taxon>Dinosauria</taxon>
        <taxon>Saurischia</taxon>
        <taxon>Theropoda</taxon>
        <taxon>Coelurosauria</taxon>
        <taxon>Aves</taxon>
        <taxon>Neognathae</taxon>
        <taxon>Neoaves</taxon>
        <taxon>Telluraves</taxon>
        <taxon>Australaves</taxon>
        <taxon>Passeriformes</taxon>
        <taxon>Pipridae</taxon>
        <taxon>Pipra</taxon>
    </lineage>
</organism>
<dbReference type="Pfam" id="PF00069">
    <property type="entry name" value="Pkinase"/>
    <property type="match status" value="1"/>
</dbReference>
<evidence type="ECO:0000256" key="7">
    <source>
        <dbReference type="SAM" id="MobiDB-lite"/>
    </source>
</evidence>
<evidence type="ECO:0000259" key="8">
    <source>
        <dbReference type="PROSITE" id="PS50011"/>
    </source>
</evidence>
<dbReference type="InterPro" id="IPR050108">
    <property type="entry name" value="CDK"/>
</dbReference>
<dbReference type="PROSITE" id="PS50011">
    <property type="entry name" value="PROTEIN_KINASE_DOM"/>
    <property type="match status" value="1"/>
</dbReference>
<evidence type="ECO:0000256" key="6">
    <source>
        <dbReference type="ARBA" id="ARBA00022840"/>
    </source>
</evidence>
<dbReference type="RefSeq" id="XP_039245562.1">
    <property type="nucleotide sequence ID" value="XM_039389628.1"/>
</dbReference>
<proteinExistence type="inferred from homology"/>
<dbReference type="InterPro" id="IPR011009">
    <property type="entry name" value="Kinase-like_dom_sf"/>
</dbReference>
<dbReference type="PROSITE" id="PS00108">
    <property type="entry name" value="PROTEIN_KINASE_ST"/>
    <property type="match status" value="1"/>
</dbReference>
<comment type="similarity">
    <text evidence="1">Belongs to the protein kinase superfamily. CMGC Ser/Thr protein kinase family. CDC2/CDKX subfamily.</text>
</comment>
<accession>A0A7R5L5F8</accession>
<keyword evidence="3" id="KW-0808">Transferase</keyword>
<dbReference type="GO" id="GO:0005829">
    <property type="term" value="C:cytosol"/>
    <property type="evidence" value="ECO:0007669"/>
    <property type="project" value="TreeGrafter"/>
</dbReference>
<evidence type="ECO:0000256" key="4">
    <source>
        <dbReference type="ARBA" id="ARBA00022741"/>
    </source>
</evidence>
<dbReference type="GO" id="GO:0004693">
    <property type="term" value="F:cyclin-dependent protein serine/threonine kinase activity"/>
    <property type="evidence" value="ECO:0007669"/>
    <property type="project" value="TreeGrafter"/>
</dbReference>
<dbReference type="Gene3D" id="3.30.200.20">
    <property type="entry name" value="Phosphorylase Kinase, domain 1"/>
    <property type="match status" value="1"/>
</dbReference>
<dbReference type="GeneID" id="113993430"/>
<keyword evidence="6" id="KW-0067">ATP-binding</keyword>
<dbReference type="GO" id="GO:0005524">
    <property type="term" value="F:ATP binding"/>
    <property type="evidence" value="ECO:0007669"/>
    <property type="project" value="UniProtKB-KW"/>
</dbReference>
<evidence type="ECO:0000256" key="2">
    <source>
        <dbReference type="ARBA" id="ARBA00022527"/>
    </source>
</evidence>
<evidence type="ECO:0000256" key="5">
    <source>
        <dbReference type="ARBA" id="ARBA00022777"/>
    </source>
</evidence>
<dbReference type="PANTHER" id="PTHR24056">
    <property type="entry name" value="CELL DIVISION PROTEIN KINASE"/>
    <property type="match status" value="1"/>
</dbReference>
<evidence type="ECO:0000313" key="10">
    <source>
        <dbReference type="RefSeq" id="XP_039245562.1"/>
    </source>
</evidence>
<dbReference type="Gene3D" id="1.10.510.10">
    <property type="entry name" value="Transferase(Phosphotransferase) domain 1"/>
    <property type="match status" value="1"/>
</dbReference>
<dbReference type="GO" id="GO:0030332">
    <property type="term" value="F:cyclin binding"/>
    <property type="evidence" value="ECO:0007669"/>
    <property type="project" value="TreeGrafter"/>
</dbReference>
<dbReference type="Proteomes" id="UP000504627">
    <property type="component" value="Unplaced"/>
</dbReference>
<dbReference type="AlphaFoldDB" id="A0A7R5L5F8"/>
<feature type="compositionally biased region" description="Pro residues" evidence="7">
    <location>
        <begin position="198"/>
        <end position="208"/>
    </location>
</feature>
<feature type="compositionally biased region" description="Basic and acidic residues" evidence="7">
    <location>
        <begin position="267"/>
        <end position="283"/>
    </location>
</feature>
<dbReference type="FunFam" id="1.10.510.10:FF:000131">
    <property type="entry name" value="cyclin-dependent kinase 14 isoform X1"/>
    <property type="match status" value="1"/>
</dbReference>
<sequence>MTLKLCLLLSDHATQRERSFKRNSDEEHAIYTLDVSSQQEGEDFQIPHLSVLSQPQSAVAAGQPSLTPLGPSLAPRPAHTAPVPPLRRGRRGQRRALWTARPPARLSRCARGPLSPVPPLPAPQSPLTCAAPPGSAVPRCPLTCAAPPGPAVSRCPLTCAAPPGPAVPPVSPHLCRPSRPGCLAVSPHLCRPSRPGCPPGVPSQMPPRPRSRAAPRAQLTHAGARGAQGAGPEPARAPTGPRPGQKRQRRERHVGACPGELEAQTESSERPPRVAGQERERLRKPPPLSYCCKRGHRSFPRGRSTASPRDKPDLNRCVSTSDNMGDTLCVSAVRPGCCSCCSERRGSQHVQGLQHTEAATRAELSDVTRESLFLSSLQSPKLHTLQSWRCRTQRPWSYTDPSQEQDAVERFKWQRQGIPLGAATSYVHLEKLCEGSCATVYKGISRINGQLVALKVIRLETEEGVPFTAIREASLLKGLKHANIVLLHDIIQTKETLTFVLEYMHTDLAQYMGQHPGGLHSCNVMLFMFQLLRGLAYIHQQHILHRDLKPQNLLISCLGELKLADFGLARAQSIPRQTYSSEVVTLWYRPPDVLLGATDYSSDIDIWSAGCIFVEMIHGQPIFAGTSGTREQLEKIWMVLGVPTEDTWPGLSKLPNYNPELVASRRPQRLRVICNRLSRVPAAENLASRMLTAFPRGRISAQDALLHGFFSPLPPQLCEIPAGQSVLTVPGVRLQPEICDLFASYRKGQLSGGSSKFW</sequence>
<keyword evidence="5 10" id="KW-0418">Kinase</keyword>
<evidence type="ECO:0000256" key="3">
    <source>
        <dbReference type="ARBA" id="ARBA00022679"/>
    </source>
</evidence>
<reference evidence="10" key="1">
    <citation type="submission" date="2025-08" db="UniProtKB">
        <authorList>
            <consortium name="RefSeq"/>
        </authorList>
    </citation>
    <scope>IDENTIFICATION</scope>
    <source>
        <tissue evidence="10">Muscle</tissue>
    </source>
</reference>
<keyword evidence="2" id="KW-0723">Serine/threonine-protein kinase</keyword>
<gene>
    <name evidence="10" type="primary">CDK15</name>
</gene>
<feature type="domain" description="Protein kinase" evidence="8">
    <location>
        <begin position="426"/>
        <end position="710"/>
    </location>
</feature>
<evidence type="ECO:0000256" key="1">
    <source>
        <dbReference type="ARBA" id="ARBA00006485"/>
    </source>
</evidence>
<dbReference type="InterPro" id="IPR008271">
    <property type="entry name" value="Ser/Thr_kinase_AS"/>
</dbReference>
<dbReference type="SMART" id="SM00220">
    <property type="entry name" value="S_TKc"/>
    <property type="match status" value="1"/>
</dbReference>
<protein>
    <submittedName>
        <fullName evidence="10">Cyclin-dependent kinase 15</fullName>
    </submittedName>
</protein>
<dbReference type="SUPFAM" id="SSF56112">
    <property type="entry name" value="Protein kinase-like (PK-like)"/>
    <property type="match status" value="1"/>
</dbReference>
<dbReference type="GO" id="GO:0005634">
    <property type="term" value="C:nucleus"/>
    <property type="evidence" value="ECO:0007669"/>
    <property type="project" value="TreeGrafter"/>
</dbReference>